<sequence length="33" mass="4090">MLVLDPQKRITIEEVIHHVWEMAWFKNSHIFKI</sequence>
<dbReference type="EMBL" id="FN668690">
    <property type="protein sequence ID" value="CBK25262.2"/>
    <property type="molecule type" value="Genomic_DNA"/>
</dbReference>
<evidence type="ECO:0000313" key="1">
    <source>
        <dbReference type="EMBL" id="CBK25262.2"/>
    </source>
</evidence>
<dbReference type="Proteomes" id="UP000008312">
    <property type="component" value="Unassembled WGS sequence"/>
</dbReference>
<accession>D8MB23</accession>
<evidence type="ECO:0000313" key="2">
    <source>
        <dbReference type="Proteomes" id="UP000008312"/>
    </source>
</evidence>
<protein>
    <submittedName>
        <fullName evidence="1">Uncharacterized protein</fullName>
    </submittedName>
</protein>
<dbReference type="InParanoid" id="D8MB23"/>
<dbReference type="OrthoDB" id="192887at2759"/>
<keyword evidence="2" id="KW-1185">Reference proteome</keyword>
<dbReference type="AlphaFoldDB" id="D8MB23"/>
<dbReference type="GeneID" id="24921877"/>
<proteinExistence type="predicted"/>
<reference evidence="1" key="1">
    <citation type="submission" date="2010-02" db="EMBL/GenBank/DDBJ databases">
        <title>Sequencing and annotation of the Blastocystis hominis genome.</title>
        <authorList>
            <person name="Wincker P."/>
        </authorList>
    </citation>
    <scope>NUCLEOTIDE SEQUENCE</scope>
    <source>
        <strain evidence="1">Singapore isolate B</strain>
    </source>
</reference>
<dbReference type="RefSeq" id="XP_012899310.1">
    <property type="nucleotide sequence ID" value="XM_013043856.1"/>
</dbReference>
<gene>
    <name evidence="1" type="ORF">GSBLH_T00004880001</name>
</gene>
<organism evidence="1">
    <name type="scientific">Blastocystis hominis</name>
    <dbReference type="NCBI Taxonomy" id="12968"/>
    <lineage>
        <taxon>Eukaryota</taxon>
        <taxon>Sar</taxon>
        <taxon>Stramenopiles</taxon>
        <taxon>Bigyra</taxon>
        <taxon>Opalozoa</taxon>
        <taxon>Opalinata</taxon>
        <taxon>Blastocystidae</taxon>
        <taxon>Blastocystis</taxon>
    </lineage>
</organism>
<name>D8MB23_BLAHO</name>